<proteinExistence type="inferred from homology"/>
<dbReference type="Proteomes" id="UP000218335">
    <property type="component" value="Unassembled WGS sequence"/>
</dbReference>
<evidence type="ECO:0000256" key="1">
    <source>
        <dbReference type="ARBA" id="ARBA00005417"/>
    </source>
</evidence>
<accession>A0A2A4H0M1</accession>
<dbReference type="InterPro" id="IPR027417">
    <property type="entry name" value="P-loop_NTPase"/>
</dbReference>
<dbReference type="Pfam" id="PF00005">
    <property type="entry name" value="ABC_tran"/>
    <property type="match status" value="1"/>
</dbReference>
<evidence type="ECO:0000256" key="3">
    <source>
        <dbReference type="ARBA" id="ARBA00022741"/>
    </source>
</evidence>
<evidence type="ECO:0000256" key="4">
    <source>
        <dbReference type="ARBA" id="ARBA00022840"/>
    </source>
</evidence>
<dbReference type="Gene3D" id="3.40.50.300">
    <property type="entry name" value="P-loop containing nucleotide triphosphate hydrolases"/>
    <property type="match status" value="1"/>
</dbReference>
<gene>
    <name evidence="6" type="ORF">B5C08_02255</name>
</gene>
<feature type="domain" description="ABC transporter" evidence="5">
    <location>
        <begin position="3"/>
        <end position="234"/>
    </location>
</feature>
<dbReference type="SUPFAM" id="SSF52540">
    <property type="entry name" value="P-loop containing nucleoside triphosphate hydrolases"/>
    <property type="match status" value="1"/>
</dbReference>
<dbReference type="InterPro" id="IPR050763">
    <property type="entry name" value="ABC_transporter_ATP-binding"/>
</dbReference>
<dbReference type="AlphaFoldDB" id="A0A2A4H0M1"/>
<keyword evidence="4 6" id="KW-0067">ATP-binding</keyword>
<keyword evidence="2" id="KW-0813">Transport</keyword>
<comment type="similarity">
    <text evidence="1">Belongs to the ABC transporter superfamily.</text>
</comment>
<dbReference type="InterPro" id="IPR003593">
    <property type="entry name" value="AAA+_ATPase"/>
</dbReference>
<keyword evidence="3" id="KW-0547">Nucleotide-binding</keyword>
<evidence type="ECO:0000259" key="5">
    <source>
        <dbReference type="PROSITE" id="PS50893"/>
    </source>
</evidence>
<dbReference type="PANTHER" id="PTHR42711:SF5">
    <property type="entry name" value="ABC TRANSPORTER ATP-BINDING PROTEIN NATA"/>
    <property type="match status" value="1"/>
</dbReference>
<dbReference type="RefSeq" id="WP_096591483.1">
    <property type="nucleotide sequence ID" value="NZ_MWRM01000006.1"/>
</dbReference>
<organism evidence="6 7">
    <name type="scientific">Staphylococcus delphini</name>
    <dbReference type="NCBI Taxonomy" id="53344"/>
    <lineage>
        <taxon>Bacteria</taxon>
        <taxon>Bacillati</taxon>
        <taxon>Bacillota</taxon>
        <taxon>Bacilli</taxon>
        <taxon>Bacillales</taxon>
        <taxon>Staphylococcaceae</taxon>
        <taxon>Staphylococcus</taxon>
        <taxon>Staphylococcus intermedius group</taxon>
    </lineage>
</organism>
<evidence type="ECO:0000313" key="6">
    <source>
        <dbReference type="EMBL" id="PCF56879.1"/>
    </source>
</evidence>
<name>A0A2A4H0M1_9STAP</name>
<dbReference type="PROSITE" id="PS50893">
    <property type="entry name" value="ABC_TRANSPORTER_2"/>
    <property type="match status" value="1"/>
</dbReference>
<reference evidence="6 7" key="1">
    <citation type="journal article" date="2017" name="PLoS ONE">
        <title>Development of a real-time PCR for detection of Staphylococcus pseudintermedius using a novel automated comparison of whole-genome sequences.</title>
        <authorList>
            <person name="Verstappen K.M."/>
            <person name="Huijbregts L."/>
            <person name="Spaninks M."/>
            <person name="Wagenaar J.A."/>
            <person name="Fluit A.C."/>
            <person name="Duim B."/>
        </authorList>
    </citation>
    <scope>NUCLEOTIDE SEQUENCE [LARGE SCALE GENOMIC DNA]</scope>
    <source>
        <strain evidence="6 7">215070706401-1</strain>
    </source>
</reference>
<dbReference type="EMBL" id="MWUU01000002">
    <property type="protein sequence ID" value="PCF56879.1"/>
    <property type="molecule type" value="Genomic_DNA"/>
</dbReference>
<dbReference type="GO" id="GO:0005524">
    <property type="term" value="F:ATP binding"/>
    <property type="evidence" value="ECO:0007669"/>
    <property type="project" value="UniProtKB-KW"/>
</dbReference>
<sequence length="311" mass="35552">MLVRVNQLQKTLNGKNVINDISFTLKPGTINAILGPNGVGKTTTVRLLTGLLQPTHGEIEVFGVKTTDPHFERVRKQMGVQNDGNLYENLTVYENLKIWARFYDVPKAVMDDRIDALLTYFELIERKKSKVGTLSKGLKQKVAIMRALIHHPKLLILDEPTSGLDPSASESLNTYLQQQVREEEMTVFMCTHHLQGLEQIADHIFMMDQGRFIASGRAEDLLREAWPQVEFDIHVSDVTRALTLLENEQTFVAQENSDKEGYLRVKVEAYDNISQVIKLFTAHQLDVYTVTEVQHTIKELYFKKMDVVQHD</sequence>
<dbReference type="GO" id="GO:0016887">
    <property type="term" value="F:ATP hydrolysis activity"/>
    <property type="evidence" value="ECO:0007669"/>
    <property type="project" value="InterPro"/>
</dbReference>
<comment type="caution">
    <text evidence="6">The sequence shown here is derived from an EMBL/GenBank/DDBJ whole genome shotgun (WGS) entry which is preliminary data.</text>
</comment>
<evidence type="ECO:0000256" key="2">
    <source>
        <dbReference type="ARBA" id="ARBA00022448"/>
    </source>
</evidence>
<dbReference type="SMART" id="SM00382">
    <property type="entry name" value="AAA"/>
    <property type="match status" value="1"/>
</dbReference>
<dbReference type="InterPro" id="IPR003439">
    <property type="entry name" value="ABC_transporter-like_ATP-bd"/>
</dbReference>
<evidence type="ECO:0000313" key="7">
    <source>
        <dbReference type="Proteomes" id="UP000218335"/>
    </source>
</evidence>
<dbReference type="PANTHER" id="PTHR42711">
    <property type="entry name" value="ABC TRANSPORTER ATP-BINDING PROTEIN"/>
    <property type="match status" value="1"/>
</dbReference>
<protein>
    <submittedName>
        <fullName evidence="6">ABC transporter ATP-binding protein</fullName>
    </submittedName>
</protein>